<dbReference type="EMBL" id="FTOA01000003">
    <property type="protein sequence ID" value="SIS74046.1"/>
    <property type="molecule type" value="Genomic_DNA"/>
</dbReference>
<proteinExistence type="predicted"/>
<organism evidence="1 2">
    <name type="scientific">Insolitispirillum peregrinum</name>
    <dbReference type="NCBI Taxonomy" id="80876"/>
    <lineage>
        <taxon>Bacteria</taxon>
        <taxon>Pseudomonadati</taxon>
        <taxon>Pseudomonadota</taxon>
        <taxon>Alphaproteobacteria</taxon>
        <taxon>Rhodospirillales</taxon>
        <taxon>Novispirillaceae</taxon>
        <taxon>Insolitispirillum</taxon>
    </lineage>
</organism>
<sequence>MSLVRQLQNHRLTTARIFYHLPDFPAVLQQYIWQDYDLAPDFPHLRRFLDFWQRELEGPLHSVHVMSASLITSSEMKVVHREFVLH</sequence>
<gene>
    <name evidence="1" type="ORF">SAMN05421779_103370</name>
</gene>
<reference evidence="1 2" key="1">
    <citation type="submission" date="2017-01" db="EMBL/GenBank/DDBJ databases">
        <authorList>
            <person name="Mah S.A."/>
            <person name="Swanson W.J."/>
            <person name="Moy G.W."/>
            <person name="Vacquier V.D."/>
        </authorList>
    </citation>
    <scope>NUCLEOTIDE SEQUENCE [LARGE SCALE GENOMIC DNA]</scope>
    <source>
        <strain evidence="1 2">DSM 11589</strain>
    </source>
</reference>
<name>A0A1N7LJQ8_9PROT</name>
<dbReference type="RefSeq" id="WP_076400024.1">
    <property type="nucleotide sequence ID" value="NZ_FTOA01000003.1"/>
</dbReference>
<dbReference type="Pfam" id="PF06233">
    <property type="entry name" value="Usg"/>
    <property type="match status" value="1"/>
</dbReference>
<dbReference type="OrthoDB" id="9811054at2"/>
<evidence type="ECO:0000313" key="2">
    <source>
        <dbReference type="Proteomes" id="UP000185678"/>
    </source>
</evidence>
<protein>
    <submittedName>
        <fullName evidence="1">Uncharacterized protein</fullName>
    </submittedName>
</protein>
<dbReference type="AlphaFoldDB" id="A0A1N7LJQ8"/>
<keyword evidence="2" id="KW-1185">Reference proteome</keyword>
<accession>A0A1N7LJQ8</accession>
<dbReference type="STRING" id="80876.SAMN05421779_103370"/>
<dbReference type="InterPro" id="IPR009354">
    <property type="entry name" value="Usg"/>
</dbReference>
<dbReference type="Proteomes" id="UP000185678">
    <property type="component" value="Unassembled WGS sequence"/>
</dbReference>
<evidence type="ECO:0000313" key="1">
    <source>
        <dbReference type="EMBL" id="SIS74046.1"/>
    </source>
</evidence>